<organism evidence="1 2">
    <name type="scientific">Duganella alba</name>
    <dbReference type="NCBI Taxonomy" id="2666081"/>
    <lineage>
        <taxon>Bacteria</taxon>
        <taxon>Pseudomonadati</taxon>
        <taxon>Pseudomonadota</taxon>
        <taxon>Betaproteobacteria</taxon>
        <taxon>Burkholderiales</taxon>
        <taxon>Oxalobacteraceae</taxon>
        <taxon>Telluria group</taxon>
        <taxon>Duganella</taxon>
    </lineage>
</organism>
<protein>
    <submittedName>
        <fullName evidence="1">Uncharacterized protein</fullName>
    </submittedName>
</protein>
<evidence type="ECO:0000313" key="2">
    <source>
        <dbReference type="Proteomes" id="UP000481037"/>
    </source>
</evidence>
<proteinExistence type="predicted"/>
<dbReference type="RefSeq" id="WP_154361818.1">
    <property type="nucleotide sequence ID" value="NZ_WKJM01000001.1"/>
</dbReference>
<sequence length="72" mass="7569">MKLPVGKDQSQYATGAADADLYVIEARAVGSQDWYSFSSVPAPASENAADVKRLNSSDSSTVYRSALVRAGA</sequence>
<dbReference type="AlphaFoldDB" id="A0A6L5Q9W2"/>
<name>A0A6L5Q9W2_9BURK</name>
<accession>A0A6L5Q9W2</accession>
<comment type="caution">
    <text evidence="1">The sequence shown here is derived from an EMBL/GenBank/DDBJ whole genome shotgun (WGS) entry which is preliminary data.</text>
</comment>
<dbReference type="Proteomes" id="UP000481037">
    <property type="component" value="Unassembled WGS sequence"/>
</dbReference>
<dbReference type="EMBL" id="WKJM01000001">
    <property type="protein sequence ID" value="MRX06487.1"/>
    <property type="molecule type" value="Genomic_DNA"/>
</dbReference>
<keyword evidence="2" id="KW-1185">Reference proteome</keyword>
<evidence type="ECO:0000313" key="1">
    <source>
        <dbReference type="EMBL" id="MRX06487.1"/>
    </source>
</evidence>
<gene>
    <name evidence="1" type="ORF">GJ697_01400</name>
</gene>
<reference evidence="1 2" key="1">
    <citation type="submission" date="2019-11" db="EMBL/GenBank/DDBJ databases">
        <title>Novel species isolated from a subtropical stream in China.</title>
        <authorList>
            <person name="Lu H."/>
        </authorList>
    </citation>
    <scope>NUCLEOTIDE SEQUENCE [LARGE SCALE GENOMIC DNA]</scope>
    <source>
        <strain evidence="1 2">FT25W</strain>
    </source>
</reference>